<feature type="domain" description="Xylose isomerase-like TIM barrel" evidence="1">
    <location>
        <begin position="35"/>
        <end position="274"/>
    </location>
</feature>
<dbReference type="PANTHER" id="PTHR12110">
    <property type="entry name" value="HYDROXYPYRUVATE ISOMERASE"/>
    <property type="match status" value="1"/>
</dbReference>
<dbReference type="NCBIfam" id="TIGR04379">
    <property type="entry name" value="myo_inos_iolE"/>
    <property type="match status" value="1"/>
</dbReference>
<proteinExistence type="predicted"/>
<dbReference type="RefSeq" id="WP_289842374.1">
    <property type="nucleotide sequence ID" value="NZ_CATKSH010000001.1"/>
</dbReference>
<evidence type="ECO:0000313" key="3">
    <source>
        <dbReference type="Proteomes" id="UP001176960"/>
    </source>
</evidence>
<keyword evidence="3" id="KW-1185">Reference proteome</keyword>
<dbReference type="AlphaFoldDB" id="A0AA35UE24"/>
<dbReference type="EC" id="4.2.1.44" evidence="2"/>
<reference evidence="2" key="1">
    <citation type="submission" date="2023-03" db="EMBL/GenBank/DDBJ databases">
        <authorList>
            <person name="Cleenwerck I."/>
        </authorList>
    </citation>
    <scope>NUCLEOTIDE SEQUENCE</scope>
    <source>
        <strain evidence="2">LMG 32879</strain>
    </source>
</reference>
<dbReference type="Proteomes" id="UP001176960">
    <property type="component" value="Unassembled WGS sequence"/>
</dbReference>
<dbReference type="InterPro" id="IPR036237">
    <property type="entry name" value="Xyl_isomerase-like_sf"/>
</dbReference>
<dbReference type="PANTHER" id="PTHR12110:SF41">
    <property type="entry name" value="INOSOSE DEHYDRATASE"/>
    <property type="match status" value="1"/>
</dbReference>
<dbReference type="SUPFAM" id="SSF51658">
    <property type="entry name" value="Xylose isomerase-like"/>
    <property type="match status" value="1"/>
</dbReference>
<evidence type="ECO:0000313" key="2">
    <source>
        <dbReference type="EMBL" id="CAI9119307.1"/>
    </source>
</evidence>
<dbReference type="GO" id="GO:0050114">
    <property type="term" value="F:myo-inosose-2 dehydratase activity"/>
    <property type="evidence" value="ECO:0007669"/>
    <property type="project" value="UniProtKB-EC"/>
</dbReference>
<keyword evidence="2" id="KW-0456">Lyase</keyword>
<sequence length="299" mass="33147">MPQQKKKVRIGANPIIWSSDDLPSIGGTTSLATCLDQARRAGIEGMELGHKFPTDVEGMRAALAPYGLAFISGWWSLNLLTRSAEAEIEALQPRLALLKGMGCKVCIACETSNAIHSDFDKPLSERPVLSEHEWTTFTQRLTAVAEYLQSEGIDLVYHHHMGTIVQSREDIGRLMDLTGPAVKLLLDTGHALWGGSDPAELARTYHARIRHLHGKDIRPINRARADVNDWSFLRAVLSGVFTVPGDGCIDYVRILNQLPDYSGWIVLEAEQDPDIADPLIYARMGRNYLVDVLTQTGHR</sequence>
<comment type="caution">
    <text evidence="2">The sequence shown here is derived from an EMBL/GenBank/DDBJ whole genome shotgun (WGS) entry which is preliminary data.</text>
</comment>
<protein>
    <submittedName>
        <fullName evidence="2">Myo-inosose-2 dehydratase</fullName>
        <ecNumber evidence="2">4.2.1.44</ecNumber>
    </submittedName>
</protein>
<gene>
    <name evidence="2" type="primary">iolE</name>
    <name evidence="2" type="ORF">LMG32879_000120</name>
</gene>
<dbReference type="InterPro" id="IPR050312">
    <property type="entry name" value="IolE/XylAMocC-like"/>
</dbReference>
<dbReference type="InterPro" id="IPR013022">
    <property type="entry name" value="Xyl_isomerase-like_TIM-brl"/>
</dbReference>
<accession>A0AA35UE24</accession>
<dbReference type="EMBL" id="CATKSH010000001">
    <property type="protein sequence ID" value="CAI9119307.1"/>
    <property type="molecule type" value="Genomic_DNA"/>
</dbReference>
<organism evidence="2 3">
    <name type="scientific">Brytella acorum</name>
    <dbReference type="NCBI Taxonomy" id="2959299"/>
    <lineage>
        <taxon>Bacteria</taxon>
        <taxon>Pseudomonadati</taxon>
        <taxon>Pseudomonadota</taxon>
        <taxon>Alphaproteobacteria</taxon>
        <taxon>Acetobacterales</taxon>
        <taxon>Acetobacteraceae</taxon>
        <taxon>Brytella</taxon>
    </lineage>
</organism>
<dbReference type="Gene3D" id="3.20.20.150">
    <property type="entry name" value="Divalent-metal-dependent TIM barrel enzymes"/>
    <property type="match status" value="1"/>
</dbReference>
<evidence type="ECO:0000259" key="1">
    <source>
        <dbReference type="Pfam" id="PF01261"/>
    </source>
</evidence>
<dbReference type="InterPro" id="IPR030823">
    <property type="entry name" value="IolE/MocC"/>
</dbReference>
<dbReference type="Pfam" id="PF01261">
    <property type="entry name" value="AP_endonuc_2"/>
    <property type="match status" value="1"/>
</dbReference>
<name>A0AA35UE24_9PROT</name>